<protein>
    <submittedName>
        <fullName evidence="1">Uncharacterized protein</fullName>
    </submittedName>
</protein>
<accession>A0A1R3IF90</accession>
<keyword evidence="2" id="KW-1185">Reference proteome</keyword>
<evidence type="ECO:0000313" key="1">
    <source>
        <dbReference type="EMBL" id="OMO81269.1"/>
    </source>
</evidence>
<dbReference type="AlphaFoldDB" id="A0A1R3IF90"/>
<comment type="caution">
    <text evidence="1">The sequence shown here is derived from an EMBL/GenBank/DDBJ whole genome shotgun (WGS) entry which is preliminary data.</text>
</comment>
<dbReference type="Gramene" id="OMO81269">
    <property type="protein sequence ID" value="OMO81269"/>
    <property type="gene ID" value="CCACVL1_12497"/>
</dbReference>
<name>A0A1R3IF90_COCAP</name>
<organism evidence="1 2">
    <name type="scientific">Corchorus capsularis</name>
    <name type="common">Jute</name>
    <dbReference type="NCBI Taxonomy" id="210143"/>
    <lineage>
        <taxon>Eukaryota</taxon>
        <taxon>Viridiplantae</taxon>
        <taxon>Streptophyta</taxon>
        <taxon>Embryophyta</taxon>
        <taxon>Tracheophyta</taxon>
        <taxon>Spermatophyta</taxon>
        <taxon>Magnoliopsida</taxon>
        <taxon>eudicotyledons</taxon>
        <taxon>Gunneridae</taxon>
        <taxon>Pentapetalae</taxon>
        <taxon>rosids</taxon>
        <taxon>malvids</taxon>
        <taxon>Malvales</taxon>
        <taxon>Malvaceae</taxon>
        <taxon>Grewioideae</taxon>
        <taxon>Apeibeae</taxon>
        <taxon>Corchorus</taxon>
    </lineage>
</organism>
<dbReference type="Proteomes" id="UP000188268">
    <property type="component" value="Unassembled WGS sequence"/>
</dbReference>
<reference evidence="1 2" key="1">
    <citation type="submission" date="2013-09" db="EMBL/GenBank/DDBJ databases">
        <title>Corchorus capsularis genome sequencing.</title>
        <authorList>
            <person name="Alam M."/>
            <person name="Haque M.S."/>
            <person name="Islam M.S."/>
            <person name="Emdad E.M."/>
            <person name="Islam M.M."/>
            <person name="Ahmed B."/>
            <person name="Halim A."/>
            <person name="Hossen Q.M.M."/>
            <person name="Hossain M.Z."/>
            <person name="Ahmed R."/>
            <person name="Khan M.M."/>
            <person name="Islam R."/>
            <person name="Rashid M.M."/>
            <person name="Khan S.A."/>
            <person name="Rahman M.S."/>
            <person name="Alam M."/>
        </authorList>
    </citation>
    <scope>NUCLEOTIDE SEQUENCE [LARGE SCALE GENOMIC DNA]</scope>
    <source>
        <strain evidence="2">cv. CVL-1</strain>
        <tissue evidence="1">Whole seedling</tissue>
    </source>
</reference>
<gene>
    <name evidence="1" type="ORF">CCACVL1_12497</name>
</gene>
<proteinExistence type="predicted"/>
<dbReference type="EMBL" id="AWWV01010199">
    <property type="protein sequence ID" value="OMO81269.1"/>
    <property type="molecule type" value="Genomic_DNA"/>
</dbReference>
<evidence type="ECO:0000313" key="2">
    <source>
        <dbReference type="Proteomes" id="UP000188268"/>
    </source>
</evidence>
<sequence length="24" mass="2392">MAVKLAAEPSAATGKVLINPVTLP</sequence>